<dbReference type="Gene3D" id="3.40.630.30">
    <property type="match status" value="1"/>
</dbReference>
<dbReference type="InterPro" id="IPR052777">
    <property type="entry name" value="Acetyltransferase_Enz"/>
</dbReference>
<dbReference type="AlphaFoldDB" id="A0A1X7AQ40"/>
<dbReference type="PANTHER" id="PTHR43305:SF1">
    <property type="entry name" value="FAMILY N-ACETYLTRANSFERASE, PUTATIVE (AFU_ORTHOLOGUE AFUA_2G01380)-RELATED"/>
    <property type="match status" value="1"/>
</dbReference>
<proteinExistence type="predicted"/>
<dbReference type="InterPro" id="IPR016181">
    <property type="entry name" value="Acyl_CoA_acyltransferase"/>
</dbReference>
<evidence type="ECO:0000313" key="3">
    <source>
        <dbReference type="Proteomes" id="UP000196573"/>
    </source>
</evidence>
<keyword evidence="2" id="KW-0808">Transferase</keyword>
<keyword evidence="3" id="KW-1185">Reference proteome</keyword>
<protein>
    <submittedName>
        <fullName evidence="2">Acetyltransferase</fullName>
    </submittedName>
</protein>
<dbReference type="SUPFAM" id="SSF55729">
    <property type="entry name" value="Acyl-CoA N-acyltransferases (Nat)"/>
    <property type="match status" value="1"/>
</dbReference>
<sequence length="160" mass="17445">MRFPIKEIEQADDSAICKIIKNVGAEFGAVGDGFGPSDAEVLAMSQHYHKSSRSVYLVAKLKDKIVGGCGIAPFDDTGTVCELKKLFLLPESRGLGIGRELTQQCLAFAAEAGFKECYLDTLQNMTAAIALYKKLGFTQLDQPLPGTEHNGCDVWMLKRL</sequence>
<dbReference type="EMBL" id="FWPT01000011">
    <property type="protein sequence ID" value="SMA50220.1"/>
    <property type="molecule type" value="Genomic_DNA"/>
</dbReference>
<dbReference type="RefSeq" id="WP_087112663.1">
    <property type="nucleotide sequence ID" value="NZ_CBCSCN010000013.1"/>
</dbReference>
<dbReference type="OrthoDB" id="5419426at2"/>
<feature type="domain" description="N-acetyltransferase" evidence="1">
    <location>
        <begin position="3"/>
        <end position="160"/>
    </location>
</feature>
<evidence type="ECO:0000313" key="2">
    <source>
        <dbReference type="EMBL" id="SMA50220.1"/>
    </source>
</evidence>
<evidence type="ECO:0000259" key="1">
    <source>
        <dbReference type="PROSITE" id="PS51186"/>
    </source>
</evidence>
<dbReference type="Proteomes" id="UP000196573">
    <property type="component" value="Unassembled WGS sequence"/>
</dbReference>
<dbReference type="PROSITE" id="PS51186">
    <property type="entry name" value="GNAT"/>
    <property type="match status" value="1"/>
</dbReference>
<accession>A0A1X7AQ40</accession>
<dbReference type="GO" id="GO:0016747">
    <property type="term" value="F:acyltransferase activity, transferring groups other than amino-acyl groups"/>
    <property type="evidence" value="ECO:0007669"/>
    <property type="project" value="InterPro"/>
</dbReference>
<reference evidence="2 3" key="1">
    <citation type="submission" date="2017-03" db="EMBL/GenBank/DDBJ databases">
        <authorList>
            <person name="Afonso C.L."/>
            <person name="Miller P.J."/>
            <person name="Scott M.A."/>
            <person name="Spackman E."/>
            <person name="Goraichik I."/>
            <person name="Dimitrov K.M."/>
            <person name="Suarez D.L."/>
            <person name="Swayne D.E."/>
        </authorList>
    </citation>
    <scope>NUCLEOTIDE SEQUENCE [LARGE SCALE GENOMIC DNA]</scope>
    <source>
        <strain evidence="2">SB41UT1</strain>
    </source>
</reference>
<dbReference type="Pfam" id="PF00583">
    <property type="entry name" value="Acetyltransf_1"/>
    <property type="match status" value="1"/>
</dbReference>
<organism evidence="2 3">
    <name type="scientific">Parendozoicomonas haliclonae</name>
    <dbReference type="NCBI Taxonomy" id="1960125"/>
    <lineage>
        <taxon>Bacteria</taxon>
        <taxon>Pseudomonadati</taxon>
        <taxon>Pseudomonadota</taxon>
        <taxon>Gammaproteobacteria</taxon>
        <taxon>Oceanospirillales</taxon>
        <taxon>Endozoicomonadaceae</taxon>
        <taxon>Parendozoicomonas</taxon>
    </lineage>
</organism>
<name>A0A1X7AQ40_9GAMM</name>
<dbReference type="CDD" id="cd04301">
    <property type="entry name" value="NAT_SF"/>
    <property type="match status" value="1"/>
</dbReference>
<dbReference type="InterPro" id="IPR000182">
    <property type="entry name" value="GNAT_dom"/>
</dbReference>
<dbReference type="PANTHER" id="PTHR43305">
    <property type="entry name" value="FAMILY N-ACETYLTRANSFERASE, PUTATIVE (AFU_ORTHOLOGUE AFUA_2G01380)-RELATED"/>
    <property type="match status" value="1"/>
</dbReference>
<gene>
    <name evidence="2" type="ORF">EHSB41UT_04013</name>
</gene>